<evidence type="ECO:0000313" key="3">
    <source>
        <dbReference type="EMBL" id="SEP77442.1"/>
    </source>
</evidence>
<evidence type="ECO:0000259" key="2">
    <source>
        <dbReference type="Pfam" id="PF05232"/>
    </source>
</evidence>
<reference evidence="3 4" key="1">
    <citation type="submission" date="2016-10" db="EMBL/GenBank/DDBJ databases">
        <authorList>
            <person name="de Groot N.N."/>
        </authorList>
    </citation>
    <scope>NUCLEOTIDE SEQUENCE [LARGE SCALE GENOMIC DNA]</scope>
    <source>
        <strain evidence="3 4">DSM 22007</strain>
    </source>
</reference>
<dbReference type="RefSeq" id="WP_090268267.1">
    <property type="nucleotide sequence ID" value="NZ_FOEP01000002.1"/>
</dbReference>
<organism evidence="3 4">
    <name type="scientific">Thalassovita taeanensis</name>
    <dbReference type="NCBI Taxonomy" id="657014"/>
    <lineage>
        <taxon>Bacteria</taxon>
        <taxon>Pseudomonadati</taxon>
        <taxon>Pseudomonadota</taxon>
        <taxon>Alphaproteobacteria</taxon>
        <taxon>Rhodobacterales</taxon>
        <taxon>Roseobacteraceae</taxon>
        <taxon>Thalassovita</taxon>
    </lineage>
</organism>
<feature type="domain" description="Chlorhexidine efflux transporter" evidence="2">
    <location>
        <begin position="72"/>
        <end position="134"/>
    </location>
</feature>
<dbReference type="InterPro" id="IPR058208">
    <property type="entry name" value="PACE"/>
</dbReference>
<dbReference type="OrthoDB" id="1631120at2"/>
<feature type="transmembrane region" description="Helical" evidence="1">
    <location>
        <begin position="78"/>
        <end position="101"/>
    </location>
</feature>
<gene>
    <name evidence="3" type="ORF">SAMN04488092_102179</name>
</gene>
<dbReference type="STRING" id="657014.SAMN04488092_102179"/>
<keyword evidence="1" id="KW-1133">Transmembrane helix</keyword>
<feature type="transmembrane region" description="Helical" evidence="1">
    <location>
        <begin position="107"/>
        <end position="129"/>
    </location>
</feature>
<feature type="transmembrane region" description="Helical" evidence="1">
    <location>
        <begin position="12"/>
        <end position="31"/>
    </location>
</feature>
<feature type="domain" description="Chlorhexidine efflux transporter" evidence="2">
    <location>
        <begin position="2"/>
        <end position="65"/>
    </location>
</feature>
<feature type="transmembrane region" description="Helical" evidence="1">
    <location>
        <begin position="37"/>
        <end position="58"/>
    </location>
</feature>
<dbReference type="Proteomes" id="UP000198634">
    <property type="component" value="Unassembled WGS sequence"/>
</dbReference>
<evidence type="ECO:0000313" key="4">
    <source>
        <dbReference type="Proteomes" id="UP000198634"/>
    </source>
</evidence>
<evidence type="ECO:0000256" key="1">
    <source>
        <dbReference type="SAM" id="Phobius"/>
    </source>
</evidence>
<dbReference type="EMBL" id="FOEP01000002">
    <property type="protein sequence ID" value="SEP77442.1"/>
    <property type="molecule type" value="Genomic_DNA"/>
</dbReference>
<proteinExistence type="predicted"/>
<dbReference type="NCBIfam" id="NF033664">
    <property type="entry name" value="PACE_transport"/>
    <property type="match status" value="1"/>
</dbReference>
<dbReference type="Pfam" id="PF05232">
    <property type="entry name" value="BTP"/>
    <property type="match status" value="2"/>
</dbReference>
<keyword evidence="1" id="KW-0472">Membrane</keyword>
<protein>
    <submittedName>
        <fullName evidence="3">Uncharacterized membrane protein</fullName>
    </submittedName>
</protein>
<keyword evidence="4" id="KW-1185">Reference proteome</keyword>
<keyword evidence="1" id="KW-0812">Transmembrane</keyword>
<accession>A0A1H9AKV1</accession>
<name>A0A1H9AKV1_9RHOB</name>
<sequence>MRNTADRIRHALSFEVTGLLLVAPLGAWLYDMPLHDMGVVSVVSATIAMLWNYLYNLLFDHAMLRLVGHLRKTPMLRLAHAVLFEAGLLTVLMPFIAWHLGVSLMQAFVMDVSFSLFYLIFALGFNWAYDLIFPVPPPRAAPSQI</sequence>
<dbReference type="InterPro" id="IPR007896">
    <property type="entry name" value="BTP_bacteria"/>
</dbReference>
<dbReference type="AlphaFoldDB" id="A0A1H9AKV1"/>